<feature type="compositionally biased region" description="Basic and acidic residues" evidence="1">
    <location>
        <begin position="107"/>
        <end position="137"/>
    </location>
</feature>
<feature type="compositionally biased region" description="Basic and acidic residues" evidence="1">
    <location>
        <begin position="90"/>
        <end position="100"/>
    </location>
</feature>
<organism evidence="2">
    <name type="scientific">freshwater metagenome</name>
    <dbReference type="NCBI Taxonomy" id="449393"/>
    <lineage>
        <taxon>unclassified sequences</taxon>
        <taxon>metagenomes</taxon>
        <taxon>ecological metagenomes</taxon>
    </lineage>
</organism>
<evidence type="ECO:0000256" key="1">
    <source>
        <dbReference type="SAM" id="MobiDB-lite"/>
    </source>
</evidence>
<evidence type="ECO:0000313" key="2">
    <source>
        <dbReference type="EMBL" id="CAB4532884.1"/>
    </source>
</evidence>
<feature type="compositionally biased region" description="Basic residues" evidence="1">
    <location>
        <begin position="148"/>
        <end position="157"/>
    </location>
</feature>
<dbReference type="EMBL" id="CAEZSE010000053">
    <property type="protein sequence ID" value="CAB4532884.1"/>
    <property type="molecule type" value="Genomic_DNA"/>
</dbReference>
<feature type="region of interest" description="Disordered" evidence="1">
    <location>
        <begin position="90"/>
        <end position="157"/>
    </location>
</feature>
<accession>A0A6J6B2J6</accession>
<reference evidence="2" key="1">
    <citation type="submission" date="2020-05" db="EMBL/GenBank/DDBJ databases">
        <authorList>
            <person name="Chiriac C."/>
            <person name="Salcher M."/>
            <person name="Ghai R."/>
            <person name="Kavagutti S V."/>
        </authorList>
    </citation>
    <scope>NUCLEOTIDE SEQUENCE</scope>
</reference>
<feature type="region of interest" description="Disordered" evidence="1">
    <location>
        <begin position="400"/>
        <end position="424"/>
    </location>
</feature>
<protein>
    <submittedName>
        <fullName evidence="2">Unannotated protein</fullName>
    </submittedName>
</protein>
<proteinExistence type="predicted"/>
<dbReference type="AlphaFoldDB" id="A0A6J6B2J6"/>
<gene>
    <name evidence="2" type="ORF">UFOPK1353_00453</name>
</gene>
<sequence>MSRRLDIELTSTRDDGTWTWRAAGAKVPKGVVVATLLPNQSKIGDVLKIEADFDIDGITVLSVVTQRDKSQKATLLQLIDDKPFVGVTEKLAKKSRDDKPRRGKQGPRTDRPDREPREPRADRPNREPRTPRPDRKSFPPAPEVPKRPIAKRLKPKRVHRTAVLESLPVEQRGVAERALAGGLAAVREAIKSQNAQLKKDGKAEVKADGLISMASDILPKLRVAEWLDKAEAAKADLDLLDLRDLRAVVVGSDDPMVVRDESTRALATDLKAALKSRQEREMSNWIEDMKSAVEVSRVVRALKLSGEPPKAGVLFPVELGAQIAKAATESLASDAGADRWIAVLEALAFSPIRAQVKPAAAPVAATDALRETVKRLSPLLPQIAALFGIEVVAGVQAPKPLRPPRQARQVRKPRDKKETKLTIPPAPKPVVEASVLEAPAAQAVVEVPVVEAPVVQAVVDAPVAEPTVEAEAPSSSELS</sequence>
<name>A0A6J6B2J6_9ZZZZ</name>